<dbReference type="GO" id="GO:0008311">
    <property type="term" value="F:double-stranded DNA 3'-5' DNA exonuclease activity"/>
    <property type="evidence" value="ECO:0007669"/>
    <property type="project" value="TreeGrafter"/>
</dbReference>
<comment type="similarity">
    <text evidence="1">Belongs to the DNA repair enzymes AP/ExoA family.</text>
</comment>
<evidence type="ECO:0000256" key="5">
    <source>
        <dbReference type="PIRSR" id="PIRSR604808-1"/>
    </source>
</evidence>
<dbReference type="PANTHER" id="PTHR22748:SF26">
    <property type="entry name" value="ENDONUCLEASE_EXONUCLEASE_PHOSPHATASE DOMAIN-CONTAINING PROTEIN"/>
    <property type="match status" value="1"/>
</dbReference>
<organism evidence="10 11">
    <name type="scientific">Fomitopsis schrenkii</name>
    <name type="common">Brown rot fungus</name>
    <dbReference type="NCBI Taxonomy" id="2126942"/>
    <lineage>
        <taxon>Eukaryota</taxon>
        <taxon>Fungi</taxon>
        <taxon>Dikarya</taxon>
        <taxon>Basidiomycota</taxon>
        <taxon>Agaricomycotina</taxon>
        <taxon>Agaricomycetes</taxon>
        <taxon>Polyporales</taxon>
        <taxon>Fomitopsis</taxon>
    </lineage>
</organism>
<dbReference type="SUPFAM" id="SSF56219">
    <property type="entry name" value="DNase I-like"/>
    <property type="match status" value="1"/>
</dbReference>
<dbReference type="GO" id="GO:0008081">
    <property type="term" value="F:phosphoric diester hydrolase activity"/>
    <property type="evidence" value="ECO:0007669"/>
    <property type="project" value="TreeGrafter"/>
</dbReference>
<dbReference type="InterPro" id="IPR005135">
    <property type="entry name" value="Endo/exonuclease/phosphatase"/>
</dbReference>
<evidence type="ECO:0000313" key="10">
    <source>
        <dbReference type="EMBL" id="EPS97654.1"/>
    </source>
</evidence>
<evidence type="ECO:0000313" key="11">
    <source>
        <dbReference type="Proteomes" id="UP000015241"/>
    </source>
</evidence>
<evidence type="ECO:0000256" key="1">
    <source>
        <dbReference type="ARBA" id="ARBA00007092"/>
    </source>
</evidence>
<evidence type="ECO:0000256" key="4">
    <source>
        <dbReference type="ARBA" id="ARBA00022842"/>
    </source>
</evidence>
<keyword evidence="2 6" id="KW-0479">Metal-binding</keyword>
<dbReference type="Gene3D" id="3.60.10.10">
    <property type="entry name" value="Endonuclease/exonuclease/phosphatase"/>
    <property type="match status" value="1"/>
</dbReference>
<name>S8FGX7_FOMSC</name>
<feature type="active site" description="Proton acceptor" evidence="5">
    <location>
        <position position="314"/>
    </location>
</feature>
<dbReference type="InterPro" id="IPR004808">
    <property type="entry name" value="AP_endonuc_1"/>
</dbReference>
<keyword evidence="11" id="KW-1185">Reference proteome</keyword>
<dbReference type="HOGENOM" id="CLU_049840_0_0_1"/>
<dbReference type="Pfam" id="PF03372">
    <property type="entry name" value="Exo_endo_phos"/>
    <property type="match status" value="1"/>
</dbReference>
<evidence type="ECO:0000259" key="9">
    <source>
        <dbReference type="Pfam" id="PF03372"/>
    </source>
</evidence>
<dbReference type="InterPro" id="IPR036691">
    <property type="entry name" value="Endo/exonu/phosph_ase_sf"/>
</dbReference>
<evidence type="ECO:0000256" key="6">
    <source>
        <dbReference type="PIRSR" id="PIRSR604808-2"/>
    </source>
</evidence>
<feature type="active site" description="Proton donor/acceptor" evidence="5">
    <location>
        <position position="227"/>
    </location>
</feature>
<gene>
    <name evidence="10" type="ORF">FOMPIDRAFT_1031892</name>
</gene>
<feature type="compositionally biased region" description="Polar residues" evidence="8">
    <location>
        <begin position="19"/>
        <end position="33"/>
    </location>
</feature>
<feature type="domain" description="Endonuclease/exonuclease/phosphatase" evidence="9">
    <location>
        <begin position="100"/>
        <end position="314"/>
    </location>
</feature>
<reference evidence="10 11" key="1">
    <citation type="journal article" date="2012" name="Science">
        <title>The Paleozoic origin of enzymatic lignin decomposition reconstructed from 31 fungal genomes.</title>
        <authorList>
            <person name="Floudas D."/>
            <person name="Binder M."/>
            <person name="Riley R."/>
            <person name="Barry K."/>
            <person name="Blanchette R.A."/>
            <person name="Henrissat B."/>
            <person name="Martinez A.T."/>
            <person name="Otillar R."/>
            <person name="Spatafora J.W."/>
            <person name="Yadav J.S."/>
            <person name="Aerts A."/>
            <person name="Benoit I."/>
            <person name="Boyd A."/>
            <person name="Carlson A."/>
            <person name="Copeland A."/>
            <person name="Coutinho P.M."/>
            <person name="de Vries R.P."/>
            <person name="Ferreira P."/>
            <person name="Findley K."/>
            <person name="Foster B."/>
            <person name="Gaskell J."/>
            <person name="Glotzer D."/>
            <person name="Gorecki P."/>
            <person name="Heitman J."/>
            <person name="Hesse C."/>
            <person name="Hori C."/>
            <person name="Igarashi K."/>
            <person name="Jurgens J.A."/>
            <person name="Kallen N."/>
            <person name="Kersten P."/>
            <person name="Kohler A."/>
            <person name="Kuees U."/>
            <person name="Kumar T.K.A."/>
            <person name="Kuo A."/>
            <person name="LaButti K."/>
            <person name="Larrondo L.F."/>
            <person name="Lindquist E."/>
            <person name="Ling A."/>
            <person name="Lombard V."/>
            <person name="Lucas S."/>
            <person name="Lundell T."/>
            <person name="Martin R."/>
            <person name="McLaughlin D.J."/>
            <person name="Morgenstern I."/>
            <person name="Morin E."/>
            <person name="Murat C."/>
            <person name="Nagy L.G."/>
            <person name="Nolan M."/>
            <person name="Ohm R.A."/>
            <person name="Patyshakuliyeva A."/>
            <person name="Rokas A."/>
            <person name="Ruiz-Duenas F.J."/>
            <person name="Sabat G."/>
            <person name="Salamov A."/>
            <person name="Samejima M."/>
            <person name="Schmutz J."/>
            <person name="Slot J.C."/>
            <person name="St John F."/>
            <person name="Stenlid J."/>
            <person name="Sun H."/>
            <person name="Sun S."/>
            <person name="Syed K."/>
            <person name="Tsang A."/>
            <person name="Wiebenga A."/>
            <person name="Young D."/>
            <person name="Pisabarro A."/>
            <person name="Eastwood D.C."/>
            <person name="Martin F."/>
            <person name="Cullen D."/>
            <person name="Grigoriev I.V."/>
            <person name="Hibbett D.S."/>
        </authorList>
    </citation>
    <scope>NUCLEOTIDE SEQUENCE</scope>
    <source>
        <strain evidence="11">FP-58527</strain>
    </source>
</reference>
<feature type="active site" evidence="5">
    <location>
        <position position="194"/>
    </location>
</feature>
<feature type="binding site" evidence="6">
    <location>
        <position position="313"/>
    </location>
    <ligand>
        <name>Mg(2+)</name>
        <dbReference type="ChEBI" id="CHEBI:18420"/>
        <label>1</label>
    </ligand>
</feature>
<dbReference type="GO" id="GO:0003906">
    <property type="term" value="F:DNA-(apurinic or apyrimidinic site) endonuclease activity"/>
    <property type="evidence" value="ECO:0007669"/>
    <property type="project" value="TreeGrafter"/>
</dbReference>
<feature type="binding site" evidence="6">
    <location>
        <position position="81"/>
    </location>
    <ligand>
        <name>Mg(2+)</name>
        <dbReference type="ChEBI" id="CHEBI:18420"/>
        <label>1</label>
    </ligand>
</feature>
<protein>
    <recommendedName>
        <fullName evidence="9">Endonuclease/exonuclease/phosphatase domain-containing protein</fullName>
    </recommendedName>
</protein>
<evidence type="ECO:0000256" key="3">
    <source>
        <dbReference type="ARBA" id="ARBA00022801"/>
    </source>
</evidence>
<dbReference type="CDD" id="cd09076">
    <property type="entry name" value="L1-EN"/>
    <property type="match status" value="1"/>
</dbReference>
<comment type="cofactor">
    <cofactor evidence="6">
        <name>Mg(2+)</name>
        <dbReference type="ChEBI" id="CHEBI:18420"/>
    </cofactor>
    <cofactor evidence="6">
        <name>Mn(2+)</name>
        <dbReference type="ChEBI" id="CHEBI:29035"/>
    </cofactor>
    <text evidence="6">Probably binds two magnesium or manganese ions per subunit.</text>
</comment>
<feature type="site" description="Important for catalytic activity" evidence="7">
    <location>
        <position position="288"/>
    </location>
</feature>
<feature type="site" description="Interaction with DNA substrate" evidence="7">
    <location>
        <position position="314"/>
    </location>
</feature>
<dbReference type="EMBL" id="KE504174">
    <property type="protein sequence ID" value="EPS97654.1"/>
    <property type="molecule type" value="Genomic_DNA"/>
</dbReference>
<keyword evidence="6" id="KW-0464">Manganese</keyword>
<evidence type="ECO:0000256" key="7">
    <source>
        <dbReference type="PIRSR" id="PIRSR604808-3"/>
    </source>
</evidence>
<feature type="binding site" evidence="6">
    <location>
        <position position="116"/>
    </location>
    <ligand>
        <name>Mg(2+)</name>
        <dbReference type="ChEBI" id="CHEBI:18420"/>
        <label>1</label>
    </ligand>
</feature>
<dbReference type="eggNOG" id="ENOG502SMUP">
    <property type="taxonomic scope" value="Eukaryota"/>
</dbReference>
<evidence type="ECO:0000256" key="2">
    <source>
        <dbReference type="ARBA" id="ARBA00022723"/>
    </source>
</evidence>
<dbReference type="Proteomes" id="UP000015241">
    <property type="component" value="Unassembled WGS sequence"/>
</dbReference>
<dbReference type="OrthoDB" id="7474049at2759"/>
<dbReference type="AlphaFoldDB" id="S8FGX7"/>
<feature type="binding site" evidence="6">
    <location>
        <position position="227"/>
    </location>
    <ligand>
        <name>Mg(2+)</name>
        <dbReference type="ChEBI" id="CHEBI:18420"/>
        <label>1</label>
    </ligand>
</feature>
<dbReference type="PANTHER" id="PTHR22748">
    <property type="entry name" value="AP ENDONUCLEASE"/>
    <property type="match status" value="1"/>
</dbReference>
<sequence length="473" mass="53107">MPTANGGGQCPPAARAANEVSNGSESGATATQNPPRRSGGEGRGRGTRVPREQRNPENEARNTQTHRGRHTKASITIASLNISGRGQISDATPLGKWNALNQTMRERKIGAIALQETHLDTTAVNQIHNLYGRRLRVFYSEGQNATAAEGVAIVLNREIVDLEGVKQSDLIPGRAIYLEMKWHKDSHLRILNIYAPNTKEEQLAFWPEIAAKMRNKHLPTPDVILGDFNVVEEAIDRLPVREDDNARVEALREFIRPTGLIDGWRLTEPTTKDYTFPVRGSMSRSRLDRIYVPKVLLDSSSKWEITTTGIPTDHRMIIAALSTAQAPHVGHGRWTMPLHLMDDKKFLDAAVKLGEQAEKKLATHRNGQNRSTEQNPQRIAHSYKTQIKALAQARAKEKTPYLQKELAKLRKSSKKLMTAKNYNEDLESQKKISLIQDKIQELELRRSRQLKLTSAANYALNREAPSKYWLLAA</sequence>
<dbReference type="InParanoid" id="S8FGX7"/>
<feature type="binding site" evidence="6">
    <location>
        <position position="229"/>
    </location>
    <ligand>
        <name>Mg(2+)</name>
        <dbReference type="ChEBI" id="CHEBI:18420"/>
        <label>1</label>
    </ligand>
</feature>
<evidence type="ECO:0000256" key="8">
    <source>
        <dbReference type="SAM" id="MobiDB-lite"/>
    </source>
</evidence>
<dbReference type="GO" id="GO:0005634">
    <property type="term" value="C:nucleus"/>
    <property type="evidence" value="ECO:0007669"/>
    <property type="project" value="TreeGrafter"/>
</dbReference>
<keyword evidence="4 6" id="KW-0460">Magnesium</keyword>
<feature type="region of interest" description="Disordered" evidence="8">
    <location>
        <begin position="1"/>
        <end position="74"/>
    </location>
</feature>
<keyword evidence="3" id="KW-0378">Hydrolase</keyword>
<accession>S8FGX7</accession>
<feature type="compositionally biased region" description="Basic and acidic residues" evidence="8">
    <location>
        <begin position="38"/>
        <end position="60"/>
    </location>
</feature>
<feature type="binding site" evidence="6">
    <location>
        <position position="314"/>
    </location>
    <ligand>
        <name>Mg(2+)</name>
        <dbReference type="ChEBI" id="CHEBI:18420"/>
        <label>1</label>
    </ligand>
</feature>
<dbReference type="GO" id="GO:0006284">
    <property type="term" value="P:base-excision repair"/>
    <property type="evidence" value="ECO:0007669"/>
    <property type="project" value="TreeGrafter"/>
</dbReference>
<feature type="site" description="Transition state stabilizer" evidence="7">
    <location>
        <position position="229"/>
    </location>
</feature>
<proteinExistence type="inferred from homology"/>
<dbReference type="GO" id="GO:0046872">
    <property type="term" value="F:metal ion binding"/>
    <property type="evidence" value="ECO:0007669"/>
    <property type="project" value="UniProtKB-KW"/>
</dbReference>